<accession>A0A7M5VFL0</accession>
<feature type="chain" id="PRO_5029580416" evidence="1">
    <location>
        <begin position="24"/>
        <end position="113"/>
    </location>
</feature>
<evidence type="ECO:0000313" key="2">
    <source>
        <dbReference type="EnsemblMetazoa" id="CLYHEMP010678.3"/>
    </source>
</evidence>
<sequence>MEFFKDSISICLIVMCLVTISFSKSIIQEDDELVKKNDIINSHEDEEVSKTLDRRSICDLSISACIPGVVSSCVTNDQCRVCCGSVEYVCLLGICFEDRGVISIASAGSKLIG</sequence>
<keyword evidence="3" id="KW-1185">Reference proteome</keyword>
<dbReference type="AlphaFoldDB" id="A0A7M5VFL0"/>
<reference evidence="2" key="1">
    <citation type="submission" date="2021-01" db="UniProtKB">
        <authorList>
            <consortium name="EnsemblMetazoa"/>
        </authorList>
    </citation>
    <scope>IDENTIFICATION</scope>
</reference>
<proteinExistence type="predicted"/>
<evidence type="ECO:0000313" key="3">
    <source>
        <dbReference type="Proteomes" id="UP000594262"/>
    </source>
</evidence>
<organism evidence="2 3">
    <name type="scientific">Clytia hemisphaerica</name>
    <dbReference type="NCBI Taxonomy" id="252671"/>
    <lineage>
        <taxon>Eukaryota</taxon>
        <taxon>Metazoa</taxon>
        <taxon>Cnidaria</taxon>
        <taxon>Hydrozoa</taxon>
        <taxon>Hydroidolina</taxon>
        <taxon>Leptothecata</taxon>
        <taxon>Obeliida</taxon>
        <taxon>Clytiidae</taxon>
        <taxon>Clytia</taxon>
    </lineage>
</organism>
<dbReference type="EnsemblMetazoa" id="CLYHEMT010678.3">
    <property type="protein sequence ID" value="CLYHEMP010678.3"/>
    <property type="gene ID" value="CLYHEMG010678"/>
</dbReference>
<evidence type="ECO:0000256" key="1">
    <source>
        <dbReference type="SAM" id="SignalP"/>
    </source>
</evidence>
<feature type="signal peptide" evidence="1">
    <location>
        <begin position="1"/>
        <end position="23"/>
    </location>
</feature>
<dbReference type="Proteomes" id="UP000594262">
    <property type="component" value="Unplaced"/>
</dbReference>
<protein>
    <submittedName>
        <fullName evidence="2">Uncharacterized protein</fullName>
    </submittedName>
</protein>
<name>A0A7M5VFL0_9CNID</name>
<keyword evidence="1" id="KW-0732">Signal</keyword>